<evidence type="ECO:0000313" key="2">
    <source>
        <dbReference type="EMBL" id="SZX63739.1"/>
    </source>
</evidence>
<accession>A0A383VG22</accession>
<evidence type="ECO:0000313" key="3">
    <source>
        <dbReference type="Proteomes" id="UP000256970"/>
    </source>
</evidence>
<evidence type="ECO:0000256" key="1">
    <source>
        <dbReference type="SAM" id="MobiDB-lite"/>
    </source>
</evidence>
<keyword evidence="3" id="KW-1185">Reference proteome</keyword>
<proteinExistence type="predicted"/>
<dbReference type="EMBL" id="FNXT01000340">
    <property type="protein sequence ID" value="SZX63739.1"/>
    <property type="molecule type" value="Genomic_DNA"/>
</dbReference>
<dbReference type="Proteomes" id="UP000256970">
    <property type="component" value="Unassembled WGS sequence"/>
</dbReference>
<dbReference type="AlphaFoldDB" id="A0A383VG22"/>
<reference evidence="2 3" key="1">
    <citation type="submission" date="2016-10" db="EMBL/GenBank/DDBJ databases">
        <authorList>
            <person name="Cai Z."/>
        </authorList>
    </citation>
    <scope>NUCLEOTIDE SEQUENCE [LARGE SCALE GENOMIC DNA]</scope>
</reference>
<name>A0A383VG22_TETOB</name>
<sequence>MEQGDVCSPRLQPVLRCLDLAVKTVFGDSHVLLHNSCSSTVPSIAGAMVIDCCSSCKDPASTTTTSSHAHPAVEAVPCGVVETPTDSTYLMDSSHTAALLEQLHHELATAGITYTAVAAPTSPRCAESSPACDGCVSDGCDAYKLDSSSSGTASFSRADSTDSLSSTSSISGTNSIGSSSSSNSSRSSLDGAASCMIRLVDGSDACGVLPAVKLLLGGCDTAVPAGYDSTQLWRHAQQAANDGSQHCNHAQEVAIGPAGGGGYPAAVEAPLSYTAQQVLLYLEALPCCLGDIPRPSALPRLISAVNSQLCSSPAGQLLGAAAFDKLLTATLQAIAESAAGFYTGSIQQGVDGCLQGDTPSCRKSSLPGQQQQQQAEGVALQVLLQQAGVGGHEWQRAARAVLSMRELGWGWWQIVECVVAA</sequence>
<gene>
    <name evidence="2" type="ORF">BQ4739_LOCUS4287</name>
</gene>
<protein>
    <submittedName>
        <fullName evidence="2">Uncharacterized protein</fullName>
    </submittedName>
</protein>
<organism evidence="2 3">
    <name type="scientific">Tetradesmus obliquus</name>
    <name type="common">Green alga</name>
    <name type="synonym">Acutodesmus obliquus</name>
    <dbReference type="NCBI Taxonomy" id="3088"/>
    <lineage>
        <taxon>Eukaryota</taxon>
        <taxon>Viridiplantae</taxon>
        <taxon>Chlorophyta</taxon>
        <taxon>core chlorophytes</taxon>
        <taxon>Chlorophyceae</taxon>
        <taxon>CS clade</taxon>
        <taxon>Sphaeropleales</taxon>
        <taxon>Scenedesmaceae</taxon>
        <taxon>Tetradesmus</taxon>
    </lineage>
</organism>
<feature type="region of interest" description="Disordered" evidence="1">
    <location>
        <begin position="149"/>
        <end position="186"/>
    </location>
</feature>